<evidence type="ECO:0000256" key="2">
    <source>
        <dbReference type="SAM" id="MobiDB-lite"/>
    </source>
</evidence>
<gene>
    <name evidence="4" type="ORF">N7541_003127</name>
</gene>
<evidence type="ECO:0000313" key="4">
    <source>
        <dbReference type="EMBL" id="KAJ5362283.1"/>
    </source>
</evidence>
<evidence type="ECO:0000313" key="5">
    <source>
        <dbReference type="Proteomes" id="UP001148299"/>
    </source>
</evidence>
<feature type="region of interest" description="Disordered" evidence="2">
    <location>
        <begin position="454"/>
        <end position="480"/>
    </location>
</feature>
<dbReference type="GO" id="GO:0003723">
    <property type="term" value="F:RNA binding"/>
    <property type="evidence" value="ECO:0007669"/>
    <property type="project" value="UniProtKB-UniRule"/>
</dbReference>
<protein>
    <recommendedName>
        <fullName evidence="3">RRM domain-containing protein</fullName>
    </recommendedName>
</protein>
<feature type="region of interest" description="Disordered" evidence="2">
    <location>
        <begin position="135"/>
        <end position="154"/>
    </location>
</feature>
<name>A0A9W9RL85_PENBR</name>
<evidence type="ECO:0000259" key="3">
    <source>
        <dbReference type="PROSITE" id="PS50102"/>
    </source>
</evidence>
<keyword evidence="1" id="KW-0694">RNA-binding</keyword>
<reference evidence="4" key="2">
    <citation type="journal article" date="2023" name="IMA Fungus">
        <title>Comparative genomic study of the Penicillium genus elucidates a diverse pangenome and 15 lateral gene transfer events.</title>
        <authorList>
            <person name="Petersen C."/>
            <person name="Sorensen T."/>
            <person name="Nielsen M.R."/>
            <person name="Sondergaard T.E."/>
            <person name="Sorensen J.L."/>
            <person name="Fitzpatrick D.A."/>
            <person name="Frisvad J.C."/>
            <person name="Nielsen K.L."/>
        </authorList>
    </citation>
    <scope>NUCLEOTIDE SEQUENCE</scope>
    <source>
        <strain evidence="4">IBT 35675</strain>
    </source>
</reference>
<organism evidence="4 5">
    <name type="scientific">Penicillium brevicompactum</name>
    <dbReference type="NCBI Taxonomy" id="5074"/>
    <lineage>
        <taxon>Eukaryota</taxon>
        <taxon>Fungi</taxon>
        <taxon>Dikarya</taxon>
        <taxon>Ascomycota</taxon>
        <taxon>Pezizomycotina</taxon>
        <taxon>Eurotiomycetes</taxon>
        <taxon>Eurotiomycetidae</taxon>
        <taxon>Eurotiales</taxon>
        <taxon>Aspergillaceae</taxon>
        <taxon>Penicillium</taxon>
    </lineage>
</organism>
<feature type="compositionally biased region" description="Low complexity" evidence="2">
    <location>
        <begin position="762"/>
        <end position="777"/>
    </location>
</feature>
<reference evidence="4" key="1">
    <citation type="submission" date="2022-12" db="EMBL/GenBank/DDBJ databases">
        <authorList>
            <person name="Petersen C."/>
        </authorList>
    </citation>
    <scope>NUCLEOTIDE SEQUENCE</scope>
    <source>
        <strain evidence="4">IBT 35675</strain>
    </source>
</reference>
<feature type="region of interest" description="Disordered" evidence="2">
    <location>
        <begin position="1"/>
        <end position="94"/>
    </location>
</feature>
<dbReference type="Pfam" id="PF04059">
    <property type="entry name" value="RRM_2"/>
    <property type="match status" value="1"/>
</dbReference>
<dbReference type="Proteomes" id="UP001148299">
    <property type="component" value="Unassembled WGS sequence"/>
</dbReference>
<feature type="compositionally biased region" description="Polar residues" evidence="2">
    <location>
        <begin position="1"/>
        <end position="11"/>
    </location>
</feature>
<dbReference type="AlphaFoldDB" id="A0A9W9RL85"/>
<dbReference type="InterPro" id="IPR000504">
    <property type="entry name" value="RRM_dom"/>
</dbReference>
<dbReference type="EMBL" id="JAPZBR010000002">
    <property type="protein sequence ID" value="KAJ5362283.1"/>
    <property type="molecule type" value="Genomic_DNA"/>
</dbReference>
<dbReference type="InterPro" id="IPR035979">
    <property type="entry name" value="RBD_domain_sf"/>
</dbReference>
<dbReference type="PROSITE" id="PS50102">
    <property type="entry name" value="RRM"/>
    <property type="match status" value="1"/>
</dbReference>
<dbReference type="InterPro" id="IPR007201">
    <property type="entry name" value="Mei2-like_Rrm_C"/>
</dbReference>
<feature type="domain" description="RRM" evidence="3">
    <location>
        <begin position="519"/>
        <end position="604"/>
    </location>
</feature>
<feature type="compositionally biased region" description="Polar residues" evidence="2">
    <location>
        <begin position="74"/>
        <end position="84"/>
    </location>
</feature>
<dbReference type="InterPro" id="IPR012677">
    <property type="entry name" value="Nucleotide-bd_a/b_plait_sf"/>
</dbReference>
<feature type="region of interest" description="Disordered" evidence="2">
    <location>
        <begin position="230"/>
        <end position="249"/>
    </location>
</feature>
<feature type="compositionally biased region" description="Basic and acidic residues" evidence="2">
    <location>
        <begin position="817"/>
        <end position="827"/>
    </location>
</feature>
<feature type="compositionally biased region" description="Polar residues" evidence="2">
    <location>
        <begin position="674"/>
        <end position="701"/>
    </location>
</feature>
<proteinExistence type="predicted"/>
<feature type="region of interest" description="Disordered" evidence="2">
    <location>
        <begin position="661"/>
        <end position="827"/>
    </location>
</feature>
<accession>A0A9W9RL85</accession>
<evidence type="ECO:0000256" key="1">
    <source>
        <dbReference type="PROSITE-ProRule" id="PRU00176"/>
    </source>
</evidence>
<sequence length="827" mass="90690">MGESNRGSPSKQLLAFSPLAVGSARNEGPPPLAGVESRRRRVQLDPFAGWNLPAVPGAMQSASDTDTKPVQGIAQPTPTSDQSPSAPPRPISRTSQPFQAMAQLNLAGQANPLGTISEDSPAVFPPLSPLRDMSQPWHRQPGAWTQNTPSDETGHQRLTPFSSLGLQSAAVSARNIIAASQFPIAVNNNLIGNHSRLQDPYSPSREVANFPYDPAQGSFASMASSFDYRQGASSQSQAHGGAMELHSQPSSSAVWSQPLGLRGSNPCFPRRHLNDMARRAFIVEHIPLDTRNGDVVSMFPVMTYPSIRGVCIRQIHRNGRFAVLFGDVRDSEAAFRALSTERPQWHMRYTTIQEVVALGLTGPFTNRLSQEDGRLEVLAFMDQRELDMTPQSDIFVHEVLVTFGSLRHFEVVSEDNASVHEYRVEYHDIQHAENAHSGLDNLLIGFVRFNVSAPGSPPSQRGKYHSGTPPPPTTPYNSSPDMKMEIVPTSPVSPLLMENGAIDHDIDLNRIRQGEDLRTTLMIRHIPNRVSAEELKRHIDQWSFGKFDFLYLRMDFMHDCNVGYAFVNFPDPMDIVTLVDNFQGTNWPGVAGSDKRVHLSYAAMQGKDALVAKFRNSTVMIRPPEQRPRLFYVSGPSIGREAPFPGPNDPSKLRRSVVATNQQGLYTPHRRNVSGASRNSDQRGNLATPRTNRRGITNSPHVSRAINPASPVTPRPGDSPRIYRTRPPQLSTLRAGNNAPSEAGREGRARGGNAQSGRETSAARGGQAARGGPANRGSQGTRGPQVGRPPAPPNRRQNRLLARQASGGATSPAPTDANRRFNWRDRR</sequence>
<dbReference type="SUPFAM" id="SSF54928">
    <property type="entry name" value="RNA-binding domain, RBD"/>
    <property type="match status" value="1"/>
</dbReference>
<keyword evidence="5" id="KW-1185">Reference proteome</keyword>
<comment type="caution">
    <text evidence="4">The sequence shown here is derived from an EMBL/GenBank/DDBJ whole genome shotgun (WGS) entry which is preliminary data.</text>
</comment>
<feature type="compositionally biased region" description="Polar residues" evidence="2">
    <location>
        <begin position="728"/>
        <end position="740"/>
    </location>
</feature>
<dbReference type="Gene3D" id="3.30.70.330">
    <property type="match status" value="1"/>
</dbReference>